<gene>
    <name evidence="1" type="ORF">NC653_022924</name>
</gene>
<accession>A0AAD6MH98</accession>
<dbReference type="Proteomes" id="UP001164929">
    <property type="component" value="Chromosome 9"/>
</dbReference>
<evidence type="ECO:0000313" key="1">
    <source>
        <dbReference type="EMBL" id="KAJ6984765.1"/>
    </source>
</evidence>
<keyword evidence="2" id="KW-1185">Reference proteome</keyword>
<comment type="caution">
    <text evidence="1">The sequence shown here is derived from an EMBL/GenBank/DDBJ whole genome shotgun (WGS) entry which is preliminary data.</text>
</comment>
<organism evidence="1 2">
    <name type="scientific">Populus alba x Populus x berolinensis</name>
    <dbReference type="NCBI Taxonomy" id="444605"/>
    <lineage>
        <taxon>Eukaryota</taxon>
        <taxon>Viridiplantae</taxon>
        <taxon>Streptophyta</taxon>
        <taxon>Embryophyta</taxon>
        <taxon>Tracheophyta</taxon>
        <taxon>Spermatophyta</taxon>
        <taxon>Magnoliopsida</taxon>
        <taxon>eudicotyledons</taxon>
        <taxon>Gunneridae</taxon>
        <taxon>Pentapetalae</taxon>
        <taxon>rosids</taxon>
        <taxon>fabids</taxon>
        <taxon>Malpighiales</taxon>
        <taxon>Salicaceae</taxon>
        <taxon>Saliceae</taxon>
        <taxon>Populus</taxon>
    </lineage>
</organism>
<protein>
    <submittedName>
        <fullName evidence="1">Uncharacterized protein</fullName>
    </submittedName>
</protein>
<reference evidence="1" key="1">
    <citation type="journal article" date="2023" name="Mol. Ecol. Resour.">
        <title>Chromosome-level genome assembly of a triploid poplar Populus alba 'Berolinensis'.</title>
        <authorList>
            <person name="Chen S."/>
            <person name="Yu Y."/>
            <person name="Wang X."/>
            <person name="Wang S."/>
            <person name="Zhang T."/>
            <person name="Zhou Y."/>
            <person name="He R."/>
            <person name="Meng N."/>
            <person name="Wang Y."/>
            <person name="Liu W."/>
            <person name="Liu Z."/>
            <person name="Liu J."/>
            <person name="Guo Q."/>
            <person name="Huang H."/>
            <person name="Sederoff R.R."/>
            <person name="Wang G."/>
            <person name="Qu G."/>
            <person name="Chen S."/>
        </authorList>
    </citation>
    <scope>NUCLEOTIDE SEQUENCE</scope>
    <source>
        <strain evidence="1">SC-2020</strain>
    </source>
</reference>
<proteinExistence type="predicted"/>
<name>A0AAD6MH98_9ROSI</name>
<evidence type="ECO:0000313" key="2">
    <source>
        <dbReference type="Proteomes" id="UP001164929"/>
    </source>
</evidence>
<sequence length="21" mass="2373">MQLQSLASLKELEIVDCPQLN</sequence>
<dbReference type="AlphaFoldDB" id="A0AAD6MH98"/>
<dbReference type="EMBL" id="JAQIZT010000009">
    <property type="protein sequence ID" value="KAJ6984765.1"/>
    <property type="molecule type" value="Genomic_DNA"/>
</dbReference>